<dbReference type="HOGENOM" id="CLU_023205_2_1_6"/>
<proteinExistence type="predicted"/>
<gene>
    <name evidence="3" type="primary">yakc</name>
    <name evidence="3" type="ORF">XPG1_0068</name>
</gene>
<evidence type="ECO:0000313" key="4">
    <source>
        <dbReference type="Proteomes" id="UP000032735"/>
    </source>
</evidence>
<dbReference type="SUPFAM" id="SSF51430">
    <property type="entry name" value="NAD(P)-linked oxidoreductase"/>
    <property type="match status" value="1"/>
</dbReference>
<dbReference type="InterPro" id="IPR036812">
    <property type="entry name" value="NAD(P)_OxRdtase_dom_sf"/>
</dbReference>
<dbReference type="InterPro" id="IPR023210">
    <property type="entry name" value="NADP_OxRdtase_dom"/>
</dbReference>
<dbReference type="EC" id="1.1.1.-" evidence="3"/>
<dbReference type="EMBL" id="FO704551">
    <property type="protein sequence ID" value="CDG19723.1"/>
    <property type="molecule type" value="Genomic_DNA"/>
</dbReference>
<dbReference type="PANTHER" id="PTHR43625">
    <property type="entry name" value="AFLATOXIN B1 ALDEHYDE REDUCTASE"/>
    <property type="match status" value="1"/>
</dbReference>
<keyword evidence="1 3" id="KW-0560">Oxidoreductase</keyword>
<organism evidence="3 4">
    <name type="scientific">Xenorhabdus poinarii G6</name>
    <dbReference type="NCBI Taxonomy" id="1354304"/>
    <lineage>
        <taxon>Bacteria</taxon>
        <taxon>Pseudomonadati</taxon>
        <taxon>Pseudomonadota</taxon>
        <taxon>Gammaproteobacteria</taxon>
        <taxon>Enterobacterales</taxon>
        <taxon>Morganellaceae</taxon>
        <taxon>Xenorhabdus</taxon>
    </lineage>
</organism>
<dbReference type="PANTHER" id="PTHR43625:SF40">
    <property type="entry name" value="ALDO-KETO REDUCTASE YAKC [NADP(+)]"/>
    <property type="match status" value="1"/>
</dbReference>
<evidence type="ECO:0000256" key="1">
    <source>
        <dbReference type="ARBA" id="ARBA00023002"/>
    </source>
</evidence>
<dbReference type="GO" id="GO:0005737">
    <property type="term" value="C:cytoplasm"/>
    <property type="evidence" value="ECO:0007669"/>
    <property type="project" value="TreeGrafter"/>
</dbReference>
<dbReference type="KEGG" id="xpo:XPG1_0068"/>
<sequence length="332" mass="37441">MELRHLSQNFAVSAIGYGAMGLSEFYGETDNNNALKLLDNLLNTGVKFIDTANFYGRGHNERLIGHFLGRLDQATRDEFKIATKCGIDRDPNEAYARRINNAPNYITQCCHESLQRLGIEKIDLFYLHRVDKDASIEESMDCLSRLVKEGKIGHVGLCEVSASTLRKAHAVFPVTALQTEYSLWTRDIEDEILPVVKELDIGLVPYSPLGRGFLTGRYLKNSDFQEGDFRKNNARFLQKNMDHNRQLINAIHPLAEKYNCTTGQIALAWLLAQYERTVPIPGTKKMSYLVENAGAAAIELDRTDLETLNNTRNTFTVKGNRYSEDGMKGINA</sequence>
<dbReference type="InterPro" id="IPR050791">
    <property type="entry name" value="Aldo-Keto_reductase"/>
</dbReference>
<dbReference type="Proteomes" id="UP000032735">
    <property type="component" value="Chromosome"/>
</dbReference>
<dbReference type="OrthoDB" id="9772407at2"/>
<feature type="domain" description="NADP-dependent oxidoreductase" evidence="2">
    <location>
        <begin position="14"/>
        <end position="309"/>
    </location>
</feature>
<dbReference type="AlphaFoldDB" id="A0A068QXU8"/>
<name>A0A068QXU8_9GAMM</name>
<dbReference type="Gene3D" id="3.20.20.100">
    <property type="entry name" value="NADP-dependent oxidoreductase domain"/>
    <property type="match status" value="1"/>
</dbReference>
<evidence type="ECO:0000313" key="3">
    <source>
        <dbReference type="EMBL" id="CDG19723.1"/>
    </source>
</evidence>
<evidence type="ECO:0000259" key="2">
    <source>
        <dbReference type="Pfam" id="PF00248"/>
    </source>
</evidence>
<dbReference type="Pfam" id="PF00248">
    <property type="entry name" value="Aldo_ket_red"/>
    <property type="match status" value="1"/>
</dbReference>
<accession>A0A068QXU8</accession>
<reference evidence="3 4" key="1">
    <citation type="submission" date="2013-07" db="EMBL/GenBank/DDBJ databases">
        <authorList>
            <person name="Genoscope - CEA"/>
        </authorList>
    </citation>
    <scope>NUCLEOTIDE SEQUENCE [LARGE SCALE GENOMIC DNA]</scope>
    <source>
        <strain evidence="3 4">G6</strain>
    </source>
</reference>
<dbReference type="GO" id="GO:0016491">
    <property type="term" value="F:oxidoreductase activity"/>
    <property type="evidence" value="ECO:0007669"/>
    <property type="project" value="UniProtKB-KW"/>
</dbReference>
<dbReference type="RefSeq" id="WP_045957317.1">
    <property type="nucleotide sequence ID" value="NZ_FO704551.1"/>
</dbReference>
<protein>
    <submittedName>
        <fullName evidence="3">Aldo-keto reductase yakc [NADP+]</fullName>
        <ecNumber evidence="3">1.1.1.-</ecNumber>
    </submittedName>
</protein>
<keyword evidence="4" id="KW-1185">Reference proteome</keyword>